<accession>A0ABN1NR57</accession>
<dbReference type="SUPFAM" id="SSF56601">
    <property type="entry name" value="beta-lactamase/transpeptidase-like"/>
    <property type="match status" value="1"/>
</dbReference>
<dbReference type="Pfam" id="PF13354">
    <property type="entry name" value="Beta-lactamase2"/>
    <property type="match status" value="1"/>
</dbReference>
<evidence type="ECO:0000313" key="3">
    <source>
        <dbReference type="EMBL" id="GAA0914475.1"/>
    </source>
</evidence>
<keyword evidence="3" id="KW-0378">Hydrolase</keyword>
<dbReference type="PANTHER" id="PTHR35333:SF3">
    <property type="entry name" value="BETA-LACTAMASE-TYPE TRANSPEPTIDASE FOLD CONTAINING PROTEIN"/>
    <property type="match status" value="1"/>
</dbReference>
<evidence type="ECO:0000259" key="2">
    <source>
        <dbReference type="Pfam" id="PF13354"/>
    </source>
</evidence>
<feature type="signal peptide" evidence="1">
    <location>
        <begin position="1"/>
        <end position="20"/>
    </location>
</feature>
<dbReference type="Gene3D" id="3.40.710.10">
    <property type="entry name" value="DD-peptidase/beta-lactamase superfamily"/>
    <property type="match status" value="1"/>
</dbReference>
<comment type="caution">
    <text evidence="3">The sequence shown here is derived from an EMBL/GenBank/DDBJ whole genome shotgun (WGS) entry which is preliminary data.</text>
</comment>
<organism evidence="3 4">
    <name type="scientific">Nonomuraea longicatena</name>
    <dbReference type="NCBI Taxonomy" id="83682"/>
    <lineage>
        <taxon>Bacteria</taxon>
        <taxon>Bacillati</taxon>
        <taxon>Actinomycetota</taxon>
        <taxon>Actinomycetes</taxon>
        <taxon>Streptosporangiales</taxon>
        <taxon>Streptosporangiaceae</taxon>
        <taxon>Nonomuraea</taxon>
    </lineage>
</organism>
<feature type="chain" id="PRO_5047473799" evidence="1">
    <location>
        <begin position="21"/>
        <end position="314"/>
    </location>
</feature>
<reference evidence="3 4" key="1">
    <citation type="journal article" date="2019" name="Int. J. Syst. Evol. Microbiol.">
        <title>The Global Catalogue of Microorganisms (GCM) 10K type strain sequencing project: providing services to taxonomists for standard genome sequencing and annotation.</title>
        <authorList>
            <consortium name="The Broad Institute Genomics Platform"/>
            <consortium name="The Broad Institute Genome Sequencing Center for Infectious Disease"/>
            <person name="Wu L."/>
            <person name="Ma J."/>
        </authorList>
    </citation>
    <scope>NUCLEOTIDE SEQUENCE [LARGE SCALE GENOMIC DNA]</scope>
    <source>
        <strain evidence="3 4">JCM 11136</strain>
    </source>
</reference>
<dbReference type="GO" id="GO:0016787">
    <property type="term" value="F:hydrolase activity"/>
    <property type="evidence" value="ECO:0007669"/>
    <property type="project" value="UniProtKB-KW"/>
</dbReference>
<keyword evidence="1" id="KW-0732">Signal</keyword>
<keyword evidence="4" id="KW-1185">Reference proteome</keyword>
<dbReference type="RefSeq" id="WP_343948296.1">
    <property type="nucleotide sequence ID" value="NZ_BAAAHQ010000002.1"/>
</dbReference>
<feature type="domain" description="Beta-lactamase class A catalytic" evidence="2">
    <location>
        <begin position="145"/>
        <end position="283"/>
    </location>
</feature>
<dbReference type="Proteomes" id="UP001501578">
    <property type="component" value="Unassembled WGS sequence"/>
</dbReference>
<dbReference type="InterPro" id="IPR012338">
    <property type="entry name" value="Beta-lactam/transpept-like"/>
</dbReference>
<dbReference type="PANTHER" id="PTHR35333">
    <property type="entry name" value="BETA-LACTAMASE"/>
    <property type="match status" value="1"/>
</dbReference>
<gene>
    <name evidence="3" type="ORF">GCM10009560_07950</name>
</gene>
<dbReference type="EMBL" id="BAAAHQ010000002">
    <property type="protein sequence ID" value="GAA0914475.1"/>
    <property type="molecule type" value="Genomic_DNA"/>
</dbReference>
<dbReference type="PROSITE" id="PS51257">
    <property type="entry name" value="PROKAR_LIPOPROTEIN"/>
    <property type="match status" value="1"/>
</dbReference>
<protein>
    <submittedName>
        <fullName evidence="3">Serine hydrolase</fullName>
    </submittedName>
</protein>
<evidence type="ECO:0000313" key="4">
    <source>
        <dbReference type="Proteomes" id="UP001501578"/>
    </source>
</evidence>
<evidence type="ECO:0000256" key="1">
    <source>
        <dbReference type="SAM" id="SignalP"/>
    </source>
</evidence>
<name>A0ABN1NR57_9ACTN</name>
<sequence length="314" mass="33295">MSVRGISLVVALLLITSACADLRTATLISSARAGVRPAASAGSLTLPRLVIGPGFSGTLTAALPGAAGSGEQELAAPERRRLDRVLRHYLAERPGRAAVAVFDRTSGTRYAFGDRHSFMLASVAKVDILLALLLKAHQGLSDHQRQLAVRMIRYSDNDCAHELYEQVGGADGLTRVLRRLGIQGTRPQASWGTSLSRPSDQVKVLDRLTGADGPITAAERRFALGLMASVTPEQAWGVSAAAPRGRVALKNGWLPASAHGGLWTVNSVGRLRTRGRELLMAVLSERSPTMESGVETVETLARLTARALTATAPL</sequence>
<dbReference type="InterPro" id="IPR000871">
    <property type="entry name" value="Beta-lactam_class-A"/>
</dbReference>
<dbReference type="InterPro" id="IPR045155">
    <property type="entry name" value="Beta-lactam_cat"/>
</dbReference>
<proteinExistence type="predicted"/>